<name>A0AAD7RPQ5_9TELE</name>
<feature type="non-terminal residue" evidence="2">
    <location>
        <position position="1"/>
    </location>
</feature>
<dbReference type="EMBL" id="JAINUG010000201">
    <property type="protein sequence ID" value="KAJ8388069.1"/>
    <property type="molecule type" value="Genomic_DNA"/>
</dbReference>
<dbReference type="Proteomes" id="UP001221898">
    <property type="component" value="Unassembled WGS sequence"/>
</dbReference>
<gene>
    <name evidence="2" type="ORF">AAFF_G00146870</name>
</gene>
<accession>A0AAD7RPQ5</accession>
<evidence type="ECO:0000313" key="2">
    <source>
        <dbReference type="EMBL" id="KAJ8388069.1"/>
    </source>
</evidence>
<feature type="compositionally biased region" description="Basic and acidic residues" evidence="1">
    <location>
        <begin position="191"/>
        <end position="201"/>
    </location>
</feature>
<evidence type="ECO:0000313" key="3">
    <source>
        <dbReference type="Proteomes" id="UP001221898"/>
    </source>
</evidence>
<sequence>MNGRLSSWLARPNLARTFNSARVPTALSQKELESGSKNLTGSMEGAFSVHSDQAVDEGYCSHKALSQHRFGDRTTRAEGRFSECFSGLSPKGSTQNECHLDTQDLYSNSHPRSESPALAVCHTTGSAEVPHFLLWKEAFSVKKESLSEDTCEDSKRETVHLMRRQDCGDGHATFVIEGHGGPCGRTRVPHEPGGDSSHLELRGVSPPPSTVRAFKESARCDRGGNPRDKKQEGVAGGRVLTADHRFWRVPNAPEVWSSGSIVTLEERFLAQRRLRLLSRCLRAWARRQRCRTAARRQHRRRVLRKGLSALRWAVAMRCVQTDAVATRRRAALLSQCFCRWKACFKRTRLSAVGPGPDSVVSAEALGRWLVQPSDGLVLRTAYCAWRRHVRGLQLLGAAYAHYHLTLMFKYWLEWRKLKLVRES</sequence>
<dbReference type="AlphaFoldDB" id="A0AAD7RPQ5"/>
<evidence type="ECO:0000256" key="1">
    <source>
        <dbReference type="SAM" id="MobiDB-lite"/>
    </source>
</evidence>
<reference evidence="2" key="1">
    <citation type="journal article" date="2023" name="Science">
        <title>Genome structures resolve the early diversification of teleost fishes.</title>
        <authorList>
            <person name="Parey E."/>
            <person name="Louis A."/>
            <person name="Montfort J."/>
            <person name="Bouchez O."/>
            <person name="Roques C."/>
            <person name="Iampietro C."/>
            <person name="Lluch J."/>
            <person name="Castinel A."/>
            <person name="Donnadieu C."/>
            <person name="Desvignes T."/>
            <person name="Floi Bucao C."/>
            <person name="Jouanno E."/>
            <person name="Wen M."/>
            <person name="Mejri S."/>
            <person name="Dirks R."/>
            <person name="Jansen H."/>
            <person name="Henkel C."/>
            <person name="Chen W.J."/>
            <person name="Zahm M."/>
            <person name="Cabau C."/>
            <person name="Klopp C."/>
            <person name="Thompson A.W."/>
            <person name="Robinson-Rechavi M."/>
            <person name="Braasch I."/>
            <person name="Lecointre G."/>
            <person name="Bobe J."/>
            <person name="Postlethwait J.H."/>
            <person name="Berthelot C."/>
            <person name="Roest Crollius H."/>
            <person name="Guiguen Y."/>
        </authorList>
    </citation>
    <scope>NUCLEOTIDE SEQUENCE</scope>
    <source>
        <strain evidence="2">NC1722</strain>
    </source>
</reference>
<organism evidence="2 3">
    <name type="scientific">Aldrovandia affinis</name>
    <dbReference type="NCBI Taxonomy" id="143900"/>
    <lineage>
        <taxon>Eukaryota</taxon>
        <taxon>Metazoa</taxon>
        <taxon>Chordata</taxon>
        <taxon>Craniata</taxon>
        <taxon>Vertebrata</taxon>
        <taxon>Euteleostomi</taxon>
        <taxon>Actinopterygii</taxon>
        <taxon>Neopterygii</taxon>
        <taxon>Teleostei</taxon>
        <taxon>Notacanthiformes</taxon>
        <taxon>Halosauridae</taxon>
        <taxon>Aldrovandia</taxon>
    </lineage>
</organism>
<proteinExistence type="predicted"/>
<feature type="region of interest" description="Disordered" evidence="1">
    <location>
        <begin position="191"/>
        <end position="210"/>
    </location>
</feature>
<keyword evidence="3" id="KW-1185">Reference proteome</keyword>
<comment type="caution">
    <text evidence="2">The sequence shown here is derived from an EMBL/GenBank/DDBJ whole genome shotgun (WGS) entry which is preliminary data.</text>
</comment>
<protein>
    <submittedName>
        <fullName evidence="2">Uncharacterized protein</fullName>
    </submittedName>
</protein>